<dbReference type="PANTHER" id="PTHR31845">
    <property type="entry name" value="FINGER DOMAIN PROTEIN, PUTATIVE-RELATED"/>
    <property type="match status" value="1"/>
</dbReference>
<evidence type="ECO:0000256" key="4">
    <source>
        <dbReference type="ARBA" id="ARBA00023015"/>
    </source>
</evidence>
<dbReference type="GO" id="GO:0008270">
    <property type="term" value="F:zinc ion binding"/>
    <property type="evidence" value="ECO:0007669"/>
    <property type="project" value="UniProtKB-KW"/>
</dbReference>
<sequence>MQNKSDLRYEEFSIAPGQSGIFQGGGFKGRVKKIACVECRQQKCKCDASDKAPKPCTRCTKKQLVCTLQSDFKRTVKRARMAQIEKEFIDLRRSLQEGAVNGVPLRGQSYGPSFEPPNQLPNNSTLPPIRNVVLNNPTENVMTPFSNFIGSESPPVPSGLKDDGRISQIASTKMKLNSNSSKPTPAIHRLGNTNHSRNEPIVLAPEVLSCTDKTLDDFTIESQHIKQLYQEFVDNYHPILPVVDIYKGPERIYRLCPVLFWTIIFISLRRFKSNELNREASLNLYMKLGPILKSAMAELTIAPITRFEPTEVNEPILNVSSVYSVQSFLLYTFWPPLTSSLSADTSWNTIGIAIFQAIRIGLHSAGQLNSNEKAELVTEQIRTWIACNVVSQTIASAFGFPAFTSFDAGVLSICRAGSNANIPQSLIQMMELEHLEDQAAKTLNSNPADHLGLVDATERIPLLQMLGNQTDELEIKMSFLQPLDDVRRFQLLSTRMRILTYYFLDTTKVATFELQRGLIKVFNASLALIAHTRDSTERSKKFIKYLPGVYILTIWQASVIVNRITNSPMNSLIDVGAGKQLYQIAIDLTSKASVVKYDMAYRSSGIMRSMWALFHTLNSQNFFKGINVNIRSRLSASVFFDSLLILKEQCGVMKFVPKKLHSTLADATRDPATAFESDSDNDVEENDTKVNNVDSNDKQHPQQKVNANGKFSTTESRKKQRSLSSTIHPESSARRIINTIPLDPQPIEAPIANQKQNLSKHVLHSKSNQTPTASDAIQSNQQSFKGGPTSIQSNLTDSPSSSNLDASAGLGFDIWDSTQNWDTDLLWKDIDNVMNEFGFHADMV</sequence>
<keyword evidence="2" id="KW-0479">Metal-binding</keyword>
<dbReference type="Gene3D" id="4.10.240.10">
    <property type="entry name" value="Zn(2)-C6 fungal-type DNA-binding domain"/>
    <property type="match status" value="1"/>
</dbReference>
<feature type="region of interest" description="Disordered" evidence="8">
    <location>
        <begin position="175"/>
        <end position="194"/>
    </location>
</feature>
<dbReference type="SUPFAM" id="SSF57701">
    <property type="entry name" value="Zn2/Cys6 DNA-binding domain"/>
    <property type="match status" value="1"/>
</dbReference>
<accession>C4R5H3</accession>
<dbReference type="Proteomes" id="UP000000314">
    <property type="component" value="Chromosome 3"/>
</dbReference>
<keyword evidence="3" id="KW-0862">Zinc</keyword>
<dbReference type="RefSeq" id="XP_002492988.1">
    <property type="nucleotide sequence ID" value="XM_002492943.1"/>
</dbReference>
<feature type="region of interest" description="Disordered" evidence="8">
    <location>
        <begin position="671"/>
        <end position="735"/>
    </location>
</feature>
<dbReference type="FunCoup" id="C4R5H3">
    <property type="interactions" value="467"/>
</dbReference>
<keyword evidence="5" id="KW-0238">DNA-binding</keyword>
<dbReference type="InterPro" id="IPR001138">
    <property type="entry name" value="Zn2Cys6_DnaBD"/>
</dbReference>
<dbReference type="InParanoid" id="C4R5H3"/>
<dbReference type="CDD" id="cd00067">
    <property type="entry name" value="GAL4"/>
    <property type="match status" value="1"/>
</dbReference>
<dbReference type="Pfam" id="PF00172">
    <property type="entry name" value="Zn_clus"/>
    <property type="match status" value="1"/>
</dbReference>
<dbReference type="InterPro" id="IPR036864">
    <property type="entry name" value="Zn2-C6_fun-type_DNA-bd_sf"/>
</dbReference>
<proteinExistence type="predicted"/>
<keyword evidence="11" id="KW-1185">Reference proteome</keyword>
<evidence type="ECO:0000256" key="6">
    <source>
        <dbReference type="ARBA" id="ARBA00023163"/>
    </source>
</evidence>
<reference evidence="10 11" key="1">
    <citation type="journal article" date="2009" name="Nat. Biotechnol.">
        <title>Genome sequence of the recombinant protein production host Pichia pastoris.</title>
        <authorList>
            <person name="De Schutter K."/>
            <person name="Lin Y.C."/>
            <person name="Tiels P."/>
            <person name="Van Hecke A."/>
            <person name="Glinka S."/>
            <person name="Weber-Lehmann J."/>
            <person name="Rouze P."/>
            <person name="Van de Peer Y."/>
            <person name="Callewaert N."/>
        </authorList>
    </citation>
    <scope>NUCLEOTIDE SEQUENCE [LARGE SCALE GENOMIC DNA]</scope>
    <source>
        <strain evidence="11">GS115 / ATCC 20864</strain>
    </source>
</reference>
<evidence type="ECO:0000256" key="7">
    <source>
        <dbReference type="ARBA" id="ARBA00023242"/>
    </source>
</evidence>
<evidence type="ECO:0000256" key="2">
    <source>
        <dbReference type="ARBA" id="ARBA00022723"/>
    </source>
</evidence>
<dbReference type="STRING" id="644223.C4R5H3"/>
<evidence type="ECO:0000256" key="1">
    <source>
        <dbReference type="ARBA" id="ARBA00004123"/>
    </source>
</evidence>
<dbReference type="GeneID" id="8200452"/>
<evidence type="ECO:0000313" key="11">
    <source>
        <dbReference type="Proteomes" id="UP000000314"/>
    </source>
</evidence>
<organism evidence="10 11">
    <name type="scientific">Komagataella phaffii (strain GS115 / ATCC 20864)</name>
    <name type="common">Yeast</name>
    <name type="synonym">Pichia pastoris</name>
    <dbReference type="NCBI Taxonomy" id="644223"/>
    <lineage>
        <taxon>Eukaryota</taxon>
        <taxon>Fungi</taxon>
        <taxon>Dikarya</taxon>
        <taxon>Ascomycota</taxon>
        <taxon>Saccharomycotina</taxon>
        <taxon>Pichiomycetes</taxon>
        <taxon>Pichiales</taxon>
        <taxon>Pichiaceae</taxon>
        <taxon>Komagataella</taxon>
    </lineage>
</organism>
<dbReference type="GO" id="GO:0000976">
    <property type="term" value="F:transcription cis-regulatory region binding"/>
    <property type="evidence" value="ECO:0007669"/>
    <property type="project" value="TreeGrafter"/>
</dbReference>
<dbReference type="FunFam" id="4.10.240.10:FF:000003">
    <property type="entry name" value="C6 transcription factor (Leu3)"/>
    <property type="match status" value="1"/>
</dbReference>
<feature type="region of interest" description="Disordered" evidence="8">
    <location>
        <begin position="766"/>
        <end position="803"/>
    </location>
</feature>
<dbReference type="SMR" id="C4R5H3"/>
<gene>
    <name evidence="10" type="ordered locus">PAS_chr3_0759</name>
</gene>
<dbReference type="EMBL" id="FN392321">
    <property type="protein sequence ID" value="CAY70809.1"/>
    <property type="molecule type" value="Genomic_DNA"/>
</dbReference>
<dbReference type="GO" id="GO:0005634">
    <property type="term" value="C:nucleus"/>
    <property type="evidence" value="ECO:0007669"/>
    <property type="project" value="UniProtKB-SubCell"/>
</dbReference>
<dbReference type="KEGG" id="ppa:PAS_chr3_0759"/>
<feature type="compositionally biased region" description="Polar residues" evidence="8">
    <location>
        <begin position="702"/>
        <end position="714"/>
    </location>
</feature>
<dbReference type="SMART" id="SM00066">
    <property type="entry name" value="GAL4"/>
    <property type="match status" value="1"/>
</dbReference>
<dbReference type="OrthoDB" id="2341546at2759"/>
<protein>
    <submittedName>
        <fullName evidence="10">Zinc-finger transcription factor</fullName>
    </submittedName>
</protein>
<keyword evidence="7" id="KW-0539">Nucleus</keyword>
<dbReference type="PANTHER" id="PTHR31845:SF21">
    <property type="entry name" value="REGULATORY PROTEIN LEU3"/>
    <property type="match status" value="1"/>
</dbReference>
<evidence type="ECO:0000256" key="8">
    <source>
        <dbReference type="SAM" id="MobiDB-lite"/>
    </source>
</evidence>
<feature type="domain" description="Zn(2)-C6 fungal-type" evidence="9">
    <location>
        <begin position="35"/>
        <end position="68"/>
    </location>
</feature>
<dbReference type="GO" id="GO:0001227">
    <property type="term" value="F:DNA-binding transcription repressor activity, RNA polymerase II-specific"/>
    <property type="evidence" value="ECO:0007669"/>
    <property type="project" value="EnsemblFungi"/>
</dbReference>
<name>C4R5H3_KOMPG</name>
<dbReference type="CDD" id="cd12148">
    <property type="entry name" value="fungal_TF_MHR"/>
    <property type="match status" value="1"/>
</dbReference>
<comment type="subcellular location">
    <subcellularLocation>
        <location evidence="1">Nucleus</location>
    </subcellularLocation>
</comment>
<keyword evidence="4" id="KW-0805">Transcription regulation</keyword>
<keyword evidence="10" id="KW-0863">Zinc-finger</keyword>
<evidence type="ECO:0000259" key="9">
    <source>
        <dbReference type="PROSITE" id="PS50048"/>
    </source>
</evidence>
<dbReference type="eggNOG" id="ENOG502QPVP">
    <property type="taxonomic scope" value="Eukaryota"/>
</dbReference>
<dbReference type="AlphaFoldDB" id="C4R5H3"/>
<keyword evidence="6" id="KW-0804">Transcription</keyword>
<dbReference type="HOGENOM" id="CLU_015609_0_0_1"/>
<dbReference type="GO" id="GO:0001228">
    <property type="term" value="F:DNA-binding transcription activator activity, RNA polymerase II-specific"/>
    <property type="evidence" value="ECO:0007669"/>
    <property type="project" value="EnsemblFungi"/>
</dbReference>
<evidence type="ECO:0000313" key="10">
    <source>
        <dbReference type="EMBL" id="CAY70809.1"/>
    </source>
</evidence>
<dbReference type="PROSITE" id="PS00463">
    <property type="entry name" value="ZN2_CY6_FUNGAL_1"/>
    <property type="match status" value="1"/>
</dbReference>
<evidence type="ECO:0000256" key="5">
    <source>
        <dbReference type="ARBA" id="ARBA00023125"/>
    </source>
</evidence>
<evidence type="ECO:0000256" key="3">
    <source>
        <dbReference type="ARBA" id="ARBA00022833"/>
    </source>
</evidence>
<dbReference type="InterPro" id="IPR051089">
    <property type="entry name" value="prtT"/>
</dbReference>
<dbReference type="OMA" id="MQIGLHQ"/>
<dbReference type="PROSITE" id="PS50048">
    <property type="entry name" value="ZN2_CY6_FUNGAL_2"/>
    <property type="match status" value="1"/>
</dbReference>
<dbReference type="GO" id="GO:2001278">
    <property type="term" value="P:positive regulation of L-leucine biosynthetic process"/>
    <property type="evidence" value="ECO:0007669"/>
    <property type="project" value="EnsemblFungi"/>
</dbReference>